<accession>A0A9P9AJF0</accession>
<protein>
    <submittedName>
        <fullName evidence="2">Uncharacterized protein</fullName>
    </submittedName>
</protein>
<dbReference type="OrthoDB" id="5365129at2759"/>
<dbReference type="Proteomes" id="UP000777438">
    <property type="component" value="Unassembled WGS sequence"/>
</dbReference>
<feature type="compositionally biased region" description="Basic and acidic residues" evidence="1">
    <location>
        <begin position="193"/>
        <end position="202"/>
    </location>
</feature>
<sequence>MAAAVFEVIGVISGLLGIIQFGIDNFAEEPGSGSTFKIAVGLDGTQGLSNAGGDLPDVRVWNQNGDFVGMTADPGTVDHGNLGEVHVDHENQGVYSLFSANNNAICVAWVTTTWSEDRGGNHYAVQGDMGYYCGASWYYSGMYYNSDEDVGSLPAEDQPKCFWIDENGDQPHTGFQVRWPAFSTGEVNPDAPAEERDPKQKCDGISFGMRDEQDPSSVNFWTRRKRNNLSGVSGFPKRRQVHQVRRSEGMASKLVLGDVDGLSAKFLCESDTSVGPDLANTKEGLFCDMGEKKVYDLCSESVQAGCFDVDSKTFKPASNATIARRQIEKTYETTIDWRKNTDGGN</sequence>
<gene>
    <name evidence="2" type="ORF">B0T10DRAFT_564179</name>
</gene>
<proteinExistence type="predicted"/>
<evidence type="ECO:0000313" key="3">
    <source>
        <dbReference type="Proteomes" id="UP000777438"/>
    </source>
</evidence>
<dbReference type="AlphaFoldDB" id="A0A9P9AJF0"/>
<comment type="caution">
    <text evidence="2">The sequence shown here is derived from an EMBL/GenBank/DDBJ whole genome shotgun (WGS) entry which is preliminary data.</text>
</comment>
<feature type="region of interest" description="Disordered" evidence="1">
    <location>
        <begin position="188"/>
        <end position="208"/>
    </location>
</feature>
<name>A0A9P9AJF0_9HYPO</name>
<reference evidence="2 3" key="1">
    <citation type="journal article" date="2021" name="Nat. Commun.">
        <title>Genetic determinants of endophytism in the Arabidopsis root mycobiome.</title>
        <authorList>
            <person name="Mesny F."/>
            <person name="Miyauchi S."/>
            <person name="Thiergart T."/>
            <person name="Pickel B."/>
            <person name="Atanasova L."/>
            <person name="Karlsson M."/>
            <person name="Huettel B."/>
            <person name="Barry K.W."/>
            <person name="Haridas S."/>
            <person name="Chen C."/>
            <person name="Bauer D."/>
            <person name="Andreopoulos W."/>
            <person name="Pangilinan J."/>
            <person name="LaButti K."/>
            <person name="Riley R."/>
            <person name="Lipzen A."/>
            <person name="Clum A."/>
            <person name="Drula E."/>
            <person name="Henrissat B."/>
            <person name="Kohler A."/>
            <person name="Grigoriev I.V."/>
            <person name="Martin F.M."/>
            <person name="Hacquard S."/>
        </authorList>
    </citation>
    <scope>NUCLEOTIDE SEQUENCE [LARGE SCALE GENOMIC DNA]</scope>
    <source>
        <strain evidence="2 3">MPI-CAGE-CH-0241</strain>
    </source>
</reference>
<evidence type="ECO:0000256" key="1">
    <source>
        <dbReference type="SAM" id="MobiDB-lite"/>
    </source>
</evidence>
<dbReference type="EMBL" id="JAGPYM010000018">
    <property type="protein sequence ID" value="KAH6885404.1"/>
    <property type="molecule type" value="Genomic_DNA"/>
</dbReference>
<keyword evidence="3" id="KW-1185">Reference proteome</keyword>
<evidence type="ECO:0000313" key="2">
    <source>
        <dbReference type="EMBL" id="KAH6885404.1"/>
    </source>
</evidence>
<organism evidence="2 3">
    <name type="scientific">Thelonectria olida</name>
    <dbReference type="NCBI Taxonomy" id="1576542"/>
    <lineage>
        <taxon>Eukaryota</taxon>
        <taxon>Fungi</taxon>
        <taxon>Dikarya</taxon>
        <taxon>Ascomycota</taxon>
        <taxon>Pezizomycotina</taxon>
        <taxon>Sordariomycetes</taxon>
        <taxon>Hypocreomycetidae</taxon>
        <taxon>Hypocreales</taxon>
        <taxon>Nectriaceae</taxon>
        <taxon>Thelonectria</taxon>
    </lineage>
</organism>